<gene>
    <name evidence="8" type="ORF">PLOB_00024292</name>
</gene>
<dbReference type="InterPro" id="IPR017452">
    <property type="entry name" value="GPCR_Rhodpsn_7TM"/>
</dbReference>
<dbReference type="Proteomes" id="UP001159405">
    <property type="component" value="Unassembled WGS sequence"/>
</dbReference>
<keyword evidence="9" id="KW-1185">Reference proteome</keyword>
<keyword evidence="3 6" id="KW-0812">Transmembrane</keyword>
<sequence>METENFTEDEMQALPGFLCSAGLTSRLHFQLTCLSVINALLSVTAVLGNTIILFALNRESSLHSPSKLLFRCLATADLCAGLIAEPLTVAFWISFLHGRREICRYTLMSLGAGYTLISVSLCTLTAISVDRLLALVLGLRYRQVVTMKRTYAVVAVFWVGATAGTTTFFWDYRVTFWGGYMTISLFLLISTASYSKIFLILRRRKIQVQDRNKRGPCQGTTVNLMRYSKAVYNALWLQLMLVVCYLPYGIVVAFSANRVMSSPLFLARQCTVTLVFLNSTLNPILYFWKMEEVRRAVKNTISQFLCFN</sequence>
<organism evidence="8 9">
    <name type="scientific">Porites lobata</name>
    <dbReference type="NCBI Taxonomy" id="104759"/>
    <lineage>
        <taxon>Eukaryota</taxon>
        <taxon>Metazoa</taxon>
        <taxon>Cnidaria</taxon>
        <taxon>Anthozoa</taxon>
        <taxon>Hexacorallia</taxon>
        <taxon>Scleractinia</taxon>
        <taxon>Fungiina</taxon>
        <taxon>Poritidae</taxon>
        <taxon>Porites</taxon>
    </lineage>
</organism>
<accession>A0ABN8NNG0</accession>
<dbReference type="PRINTS" id="PR00237">
    <property type="entry name" value="GPCRRHODOPSN"/>
</dbReference>
<name>A0ABN8NNG0_9CNID</name>
<feature type="transmembrane region" description="Helical" evidence="6">
    <location>
        <begin position="36"/>
        <end position="56"/>
    </location>
</feature>
<evidence type="ECO:0000313" key="9">
    <source>
        <dbReference type="Proteomes" id="UP001159405"/>
    </source>
</evidence>
<feature type="transmembrane region" description="Helical" evidence="6">
    <location>
        <begin position="234"/>
        <end position="254"/>
    </location>
</feature>
<feature type="transmembrane region" description="Helical" evidence="6">
    <location>
        <begin position="176"/>
        <end position="201"/>
    </location>
</feature>
<evidence type="ECO:0000256" key="6">
    <source>
        <dbReference type="SAM" id="Phobius"/>
    </source>
</evidence>
<proteinExistence type="predicted"/>
<evidence type="ECO:0000256" key="5">
    <source>
        <dbReference type="ARBA" id="ARBA00023136"/>
    </source>
</evidence>
<evidence type="ECO:0000256" key="3">
    <source>
        <dbReference type="ARBA" id="ARBA00022692"/>
    </source>
</evidence>
<dbReference type="PROSITE" id="PS50262">
    <property type="entry name" value="G_PROTEIN_RECEP_F1_2"/>
    <property type="match status" value="1"/>
</dbReference>
<dbReference type="Pfam" id="PF00001">
    <property type="entry name" value="7tm_1"/>
    <property type="match status" value="1"/>
</dbReference>
<comment type="caution">
    <text evidence="8">The sequence shown here is derived from an EMBL/GenBank/DDBJ whole genome shotgun (WGS) entry which is preliminary data.</text>
</comment>
<evidence type="ECO:0000256" key="1">
    <source>
        <dbReference type="ARBA" id="ARBA00004651"/>
    </source>
</evidence>
<comment type="subcellular location">
    <subcellularLocation>
        <location evidence="1">Cell membrane</location>
        <topology evidence="1">Multi-pass membrane protein</topology>
    </subcellularLocation>
</comment>
<dbReference type="SUPFAM" id="SSF81321">
    <property type="entry name" value="Family A G protein-coupled receptor-like"/>
    <property type="match status" value="1"/>
</dbReference>
<dbReference type="CDD" id="cd00637">
    <property type="entry name" value="7tm_classA_rhodopsin-like"/>
    <property type="match status" value="1"/>
</dbReference>
<keyword evidence="4 6" id="KW-1133">Transmembrane helix</keyword>
<feature type="transmembrane region" description="Helical" evidence="6">
    <location>
        <begin position="68"/>
        <end position="93"/>
    </location>
</feature>
<evidence type="ECO:0000313" key="8">
    <source>
        <dbReference type="EMBL" id="CAH3116235.1"/>
    </source>
</evidence>
<evidence type="ECO:0000259" key="7">
    <source>
        <dbReference type="PROSITE" id="PS50262"/>
    </source>
</evidence>
<protein>
    <recommendedName>
        <fullName evidence="7">G-protein coupled receptors family 1 profile domain-containing protein</fullName>
    </recommendedName>
</protein>
<dbReference type="PANTHER" id="PTHR22750">
    <property type="entry name" value="G-PROTEIN COUPLED RECEPTOR"/>
    <property type="match status" value="1"/>
</dbReference>
<reference evidence="8 9" key="1">
    <citation type="submission" date="2022-05" db="EMBL/GenBank/DDBJ databases">
        <authorList>
            <consortium name="Genoscope - CEA"/>
            <person name="William W."/>
        </authorList>
    </citation>
    <scope>NUCLEOTIDE SEQUENCE [LARGE SCALE GENOMIC DNA]</scope>
</reference>
<dbReference type="SMART" id="SM01381">
    <property type="entry name" value="7TM_GPCR_Srsx"/>
    <property type="match status" value="1"/>
</dbReference>
<keyword evidence="5 6" id="KW-0472">Membrane</keyword>
<feature type="transmembrane region" description="Helical" evidence="6">
    <location>
        <begin position="151"/>
        <end position="170"/>
    </location>
</feature>
<evidence type="ECO:0000256" key="4">
    <source>
        <dbReference type="ARBA" id="ARBA00022989"/>
    </source>
</evidence>
<feature type="domain" description="G-protein coupled receptors family 1 profile" evidence="7">
    <location>
        <begin position="48"/>
        <end position="286"/>
    </location>
</feature>
<dbReference type="Gene3D" id="1.20.1070.10">
    <property type="entry name" value="Rhodopsin 7-helix transmembrane proteins"/>
    <property type="match status" value="1"/>
</dbReference>
<feature type="transmembrane region" description="Helical" evidence="6">
    <location>
        <begin position="266"/>
        <end position="288"/>
    </location>
</feature>
<dbReference type="InterPro" id="IPR000276">
    <property type="entry name" value="GPCR_Rhodpsn"/>
</dbReference>
<dbReference type="EMBL" id="CALNXK010000029">
    <property type="protein sequence ID" value="CAH3116235.1"/>
    <property type="molecule type" value="Genomic_DNA"/>
</dbReference>
<evidence type="ECO:0000256" key="2">
    <source>
        <dbReference type="ARBA" id="ARBA00022475"/>
    </source>
</evidence>
<keyword evidence="2" id="KW-1003">Cell membrane</keyword>